<dbReference type="GO" id="GO:0005886">
    <property type="term" value="C:plasma membrane"/>
    <property type="evidence" value="ECO:0007669"/>
    <property type="project" value="UniProtKB-SubCell"/>
</dbReference>
<dbReference type="InterPro" id="IPR055348">
    <property type="entry name" value="DctQ"/>
</dbReference>
<feature type="domain" description="Tripartite ATP-independent periplasmic transporters DctQ component" evidence="10">
    <location>
        <begin position="23"/>
        <end position="150"/>
    </location>
</feature>
<gene>
    <name evidence="11" type="primary">yiaM</name>
    <name evidence="11" type="ORF">NCTC10717_01719</name>
</gene>
<dbReference type="Proteomes" id="UP000254575">
    <property type="component" value="Unassembled WGS sequence"/>
</dbReference>
<comment type="subcellular location">
    <subcellularLocation>
        <location evidence="1 9">Cell inner membrane</location>
        <topology evidence="1 9">Multi-pass membrane protein</topology>
    </subcellularLocation>
</comment>
<feature type="transmembrane region" description="Helical" evidence="9">
    <location>
        <begin position="127"/>
        <end position="149"/>
    </location>
</feature>
<keyword evidence="6 9" id="KW-1133">Transmembrane helix</keyword>
<sequence length="160" mass="17795">MRQILDKINQVLALLVVANLALMTFLVVLNVVLRYGFNSGITLTEELSRVLFVWMTFIGAILVLDKDEHVSMNVLLHKAPPFWQNLWLIALDVLMLGLSGLLLLGCVRLSLQNMSNHMPITGIPTGVNYLAACMMALLFVVILISRIVARVLIVKRGEIA</sequence>
<dbReference type="AlphaFoldDB" id="A0A380N083"/>
<evidence type="ECO:0000256" key="7">
    <source>
        <dbReference type="ARBA" id="ARBA00023136"/>
    </source>
</evidence>
<keyword evidence="12" id="KW-1185">Reference proteome</keyword>
<feature type="transmembrane region" description="Helical" evidence="9">
    <location>
        <begin position="85"/>
        <end position="107"/>
    </location>
</feature>
<evidence type="ECO:0000256" key="2">
    <source>
        <dbReference type="ARBA" id="ARBA00022448"/>
    </source>
</evidence>
<evidence type="ECO:0000313" key="12">
    <source>
        <dbReference type="Proteomes" id="UP000254575"/>
    </source>
</evidence>
<evidence type="ECO:0000256" key="4">
    <source>
        <dbReference type="ARBA" id="ARBA00022519"/>
    </source>
</evidence>
<dbReference type="GO" id="GO:0022857">
    <property type="term" value="F:transmembrane transporter activity"/>
    <property type="evidence" value="ECO:0007669"/>
    <property type="project" value="UniProtKB-UniRule"/>
</dbReference>
<feature type="transmembrane region" description="Helical" evidence="9">
    <location>
        <begin position="12"/>
        <end position="35"/>
    </location>
</feature>
<keyword evidence="4 9" id="KW-0997">Cell inner membrane</keyword>
<dbReference type="RefSeq" id="WP_115218865.1">
    <property type="nucleotide sequence ID" value="NZ_UHIA01000004.1"/>
</dbReference>
<dbReference type="PANTHER" id="PTHR35011:SF2">
    <property type="entry name" value="2,3-DIKETO-L-GULONATE TRAP TRANSPORTER SMALL PERMEASE PROTEIN YIAM"/>
    <property type="match status" value="1"/>
</dbReference>
<dbReference type="PANTHER" id="PTHR35011">
    <property type="entry name" value="2,3-DIKETO-L-GULONATE TRAP TRANSPORTER SMALL PERMEASE PROTEIN YIAM"/>
    <property type="match status" value="1"/>
</dbReference>
<evidence type="ECO:0000259" key="10">
    <source>
        <dbReference type="Pfam" id="PF04290"/>
    </source>
</evidence>
<proteinExistence type="inferred from homology"/>
<evidence type="ECO:0000256" key="8">
    <source>
        <dbReference type="ARBA" id="ARBA00038436"/>
    </source>
</evidence>
<accession>A0A380N083</accession>
<dbReference type="InterPro" id="IPR007387">
    <property type="entry name" value="TRAP_DctQ"/>
</dbReference>
<name>A0A380N083_9GAMM</name>
<evidence type="ECO:0000256" key="6">
    <source>
        <dbReference type="ARBA" id="ARBA00022989"/>
    </source>
</evidence>
<feature type="transmembrane region" description="Helical" evidence="9">
    <location>
        <begin position="47"/>
        <end position="64"/>
    </location>
</feature>
<dbReference type="EMBL" id="UHIA01000004">
    <property type="protein sequence ID" value="SUO97982.1"/>
    <property type="molecule type" value="Genomic_DNA"/>
</dbReference>
<evidence type="ECO:0000256" key="3">
    <source>
        <dbReference type="ARBA" id="ARBA00022475"/>
    </source>
</evidence>
<keyword evidence="7 9" id="KW-0472">Membrane</keyword>
<comment type="function">
    <text evidence="9">Part of the tripartite ATP-independent periplasmic (TRAP) transport system.</text>
</comment>
<protein>
    <recommendedName>
        <fullName evidence="9">TRAP transporter small permease protein</fullName>
    </recommendedName>
</protein>
<reference evidence="11 12" key="1">
    <citation type="submission" date="2018-06" db="EMBL/GenBank/DDBJ databases">
        <authorList>
            <consortium name="Pathogen Informatics"/>
            <person name="Doyle S."/>
        </authorList>
    </citation>
    <scope>NUCLEOTIDE SEQUENCE [LARGE SCALE GENOMIC DNA]</scope>
    <source>
        <strain evidence="11 12">NCTC10717</strain>
    </source>
</reference>
<evidence type="ECO:0000256" key="9">
    <source>
        <dbReference type="RuleBase" id="RU369079"/>
    </source>
</evidence>
<dbReference type="GO" id="GO:0015740">
    <property type="term" value="P:C4-dicarboxylate transport"/>
    <property type="evidence" value="ECO:0007669"/>
    <property type="project" value="TreeGrafter"/>
</dbReference>
<keyword evidence="5 9" id="KW-0812">Transmembrane</keyword>
<keyword evidence="2 9" id="KW-0813">Transport</keyword>
<evidence type="ECO:0000256" key="1">
    <source>
        <dbReference type="ARBA" id="ARBA00004429"/>
    </source>
</evidence>
<dbReference type="Pfam" id="PF04290">
    <property type="entry name" value="DctQ"/>
    <property type="match status" value="1"/>
</dbReference>
<evidence type="ECO:0000313" key="11">
    <source>
        <dbReference type="EMBL" id="SUO97982.1"/>
    </source>
</evidence>
<comment type="subunit">
    <text evidence="9">The complex comprises the extracytoplasmic solute receptor protein and the two transmembrane proteins.</text>
</comment>
<dbReference type="OrthoDB" id="9791324at2"/>
<organism evidence="11 12">
    <name type="scientific">Suttonella indologenes</name>
    <dbReference type="NCBI Taxonomy" id="13276"/>
    <lineage>
        <taxon>Bacteria</taxon>
        <taxon>Pseudomonadati</taxon>
        <taxon>Pseudomonadota</taxon>
        <taxon>Gammaproteobacteria</taxon>
        <taxon>Cardiobacteriales</taxon>
        <taxon>Cardiobacteriaceae</taxon>
        <taxon>Suttonella</taxon>
    </lineage>
</organism>
<keyword evidence="3" id="KW-1003">Cell membrane</keyword>
<comment type="similarity">
    <text evidence="8 9">Belongs to the TRAP transporter small permease family.</text>
</comment>
<evidence type="ECO:0000256" key="5">
    <source>
        <dbReference type="ARBA" id="ARBA00022692"/>
    </source>
</evidence>